<evidence type="ECO:0000313" key="3">
    <source>
        <dbReference type="Proteomes" id="UP000680706"/>
    </source>
</evidence>
<accession>A0ABX8AL13</accession>
<name>A0ABX8AL13_9HYPH</name>
<reference evidence="2 3" key="1">
    <citation type="journal article" date="2021" name="Angew. Chem. Int. Ed. Engl.">
        <title>A novel family of nonribosomal peptides modulate collective behavior in Pseudovibrio bacteria isolated from marine sponges.</title>
        <authorList>
            <person name="Ioca L.P."/>
            <person name="Dai Y."/>
            <person name="Kunakom S."/>
            <person name="Diaz-Espinosa J."/>
            <person name="Krunic A."/>
            <person name="Crnkovic C.M."/>
            <person name="Orjala J."/>
            <person name="Sanchez L.M."/>
            <person name="Ferreira A.G."/>
            <person name="Berlinck R.G.S."/>
            <person name="Eustaquio A.S."/>
        </authorList>
    </citation>
    <scope>NUCLEOTIDE SEQUENCE [LARGE SCALE GENOMIC DNA]</scope>
    <source>
        <strain evidence="2 3">Ab134</strain>
    </source>
</reference>
<gene>
    <name evidence="2" type="ORF">KGB56_21095</name>
</gene>
<dbReference type="InterPro" id="IPR051604">
    <property type="entry name" value="Ergot_Alk_Oxidoreductase"/>
</dbReference>
<dbReference type="PANTHER" id="PTHR43162:SF1">
    <property type="entry name" value="PRESTALK A DIFFERENTIATION PROTEIN A"/>
    <property type="match status" value="1"/>
</dbReference>
<evidence type="ECO:0000313" key="2">
    <source>
        <dbReference type="EMBL" id="QUS55758.1"/>
    </source>
</evidence>
<dbReference type="Proteomes" id="UP000680706">
    <property type="component" value="Chromosome"/>
</dbReference>
<feature type="domain" description="NAD(P)-binding" evidence="1">
    <location>
        <begin position="8"/>
        <end position="175"/>
    </location>
</feature>
<dbReference type="RefSeq" id="WP_075698334.1">
    <property type="nucleotide sequence ID" value="NZ_CP074126.1"/>
</dbReference>
<dbReference type="Gene3D" id="3.40.50.720">
    <property type="entry name" value="NAD(P)-binding Rossmann-like Domain"/>
    <property type="match status" value="1"/>
</dbReference>
<dbReference type="InterPro" id="IPR036291">
    <property type="entry name" value="NAD(P)-bd_dom_sf"/>
</dbReference>
<dbReference type="InterPro" id="IPR016040">
    <property type="entry name" value="NAD(P)-bd_dom"/>
</dbReference>
<proteinExistence type="predicted"/>
<dbReference type="PANTHER" id="PTHR43162">
    <property type="match status" value="1"/>
</dbReference>
<dbReference type="Gene3D" id="3.90.25.10">
    <property type="entry name" value="UDP-galactose 4-epimerase, domain 1"/>
    <property type="match status" value="1"/>
</dbReference>
<protein>
    <submittedName>
        <fullName evidence="2">NAD(P)H-binding protein</fullName>
    </submittedName>
</protein>
<sequence length="277" mass="29968">METILITGATGTLASEIISQLAEKPVKVLGGSRQPKPDTPYEAVEFDYARAETFENFNRTDRIVMIPRPADMEADQVMIPAIEAAKERGVKQIVLVTGLGINHIPQAPLFHVEQALITSGMDYTIVRPSFFYDNFTKADAQSIALGKLYAPAGNGRINFVSAKDIAAVTVAALLNAQHANKAFDLTGSEAPNYSEVATELSTALGKTVTYENISDEQFAEGRKAVGFTDTAIAFFKQVYIAIRAGQNAALTKDVEAVTGQKPEGLKEFVARNIHAWA</sequence>
<evidence type="ECO:0000259" key="1">
    <source>
        <dbReference type="Pfam" id="PF13460"/>
    </source>
</evidence>
<dbReference type="Pfam" id="PF13460">
    <property type="entry name" value="NAD_binding_10"/>
    <property type="match status" value="1"/>
</dbReference>
<dbReference type="EMBL" id="CP074126">
    <property type="protein sequence ID" value="QUS55758.1"/>
    <property type="molecule type" value="Genomic_DNA"/>
</dbReference>
<organism evidence="2 3">
    <name type="scientific">Pseudovibrio brasiliensis</name>
    <dbReference type="NCBI Taxonomy" id="1898042"/>
    <lineage>
        <taxon>Bacteria</taxon>
        <taxon>Pseudomonadati</taxon>
        <taxon>Pseudomonadota</taxon>
        <taxon>Alphaproteobacteria</taxon>
        <taxon>Hyphomicrobiales</taxon>
        <taxon>Stappiaceae</taxon>
        <taxon>Pseudovibrio</taxon>
    </lineage>
</organism>
<dbReference type="SUPFAM" id="SSF51735">
    <property type="entry name" value="NAD(P)-binding Rossmann-fold domains"/>
    <property type="match status" value="1"/>
</dbReference>
<keyword evidence="3" id="KW-1185">Reference proteome</keyword>